<proteinExistence type="predicted"/>
<dbReference type="InterPro" id="IPR013130">
    <property type="entry name" value="Fe3_Rdtase_TM_dom"/>
</dbReference>
<reference evidence="9 10" key="1">
    <citation type="submission" date="2024-09" db="EMBL/GenBank/DDBJ databases">
        <title>Genome sequencing and assembly of Phytophthora oleae, isolate VK10A, causative agent of rot of olive drupes.</title>
        <authorList>
            <person name="Conti Taguali S."/>
            <person name="Riolo M."/>
            <person name="La Spada F."/>
            <person name="Cacciola S.O."/>
            <person name="Dionisio G."/>
        </authorList>
    </citation>
    <scope>NUCLEOTIDE SEQUENCE [LARGE SCALE GENOMIC DNA]</scope>
    <source>
        <strain evidence="9 10">VK10A</strain>
    </source>
</reference>
<comment type="caution">
    <text evidence="9">The sequence shown here is derived from an EMBL/GenBank/DDBJ whole genome shotgun (WGS) entry which is preliminary data.</text>
</comment>
<dbReference type="Gene3D" id="3.40.50.80">
    <property type="entry name" value="Nucleotide-binding domain of ferredoxin-NADP reductase (FNR) module"/>
    <property type="match status" value="1"/>
</dbReference>
<dbReference type="InterPro" id="IPR013121">
    <property type="entry name" value="Fe_red_NAD-bd_6"/>
</dbReference>
<sequence length="584" mass="65021">MSANTEPVASPHSHYVPVLERHQPSLPILSGSRSSSVTDTRDIPSSNVHLQSPEPRPDQYAALPTSIGNLLRSWSVLRWRLSRSAFSVPLPFLTPRFDLKLGDLILTTPLSLILITVTALQAKDRDVSSSGTPLTIAMLFVFALAVRNNSVLLALTGISFERALLYHKIVALVTIILTALHALAYLLARDRNEEADQSGRAFTGIVAFAAMAILLIFSIGPIRRKFFEFFVRFHWSLFLVVIVFAVIHGAALALVGVVPWFIDMLFRLVYRPRIYAKGSLLNGKKPSATEFPSNVVSTKRMGVIARDQISVSALAGDIIRIQFPRVRKDTGEEFKYEAGQYAFLCVPAISSLQWHSFTISSSPHEPLVTFHVKALGDWTHKLQSMSSAAIVAPFDVLVDGPYGNISIDIHSINTYAHFALFSGGIGVTPMRSIVNWFHYQVKEGRTIDRVHFVWSVRDRDTIEAFIGDQGREPGELNSYYFPHELGVDQGGAFSTELYLTRGERDVESAWVDQQLESCLRFNCRPDIAATLRNLGEQAKQSGKDRVAVLVCGPAALVQEVTATSMELYKQMKVTFDVHRELFEF</sequence>
<dbReference type="SUPFAM" id="SSF63380">
    <property type="entry name" value="Riboflavin synthase domain-like"/>
    <property type="match status" value="1"/>
</dbReference>
<evidence type="ECO:0000256" key="7">
    <source>
        <dbReference type="SAM" id="Phobius"/>
    </source>
</evidence>
<feature type="compositionally biased region" description="Low complexity" evidence="6">
    <location>
        <begin position="26"/>
        <end position="36"/>
    </location>
</feature>
<evidence type="ECO:0000256" key="5">
    <source>
        <dbReference type="ARBA" id="ARBA00023136"/>
    </source>
</evidence>
<accession>A0ABD3FAR8</accession>
<keyword evidence="4" id="KW-0560">Oxidoreductase</keyword>
<dbReference type="Gene3D" id="2.40.30.10">
    <property type="entry name" value="Translation factors"/>
    <property type="match status" value="1"/>
</dbReference>
<dbReference type="CDD" id="cd06186">
    <property type="entry name" value="NOX_Duox_like_FAD_NADP"/>
    <property type="match status" value="1"/>
</dbReference>
<evidence type="ECO:0000313" key="10">
    <source>
        <dbReference type="Proteomes" id="UP001632037"/>
    </source>
</evidence>
<feature type="transmembrane region" description="Helical" evidence="7">
    <location>
        <begin position="134"/>
        <end position="157"/>
    </location>
</feature>
<dbReference type="GO" id="GO:0016020">
    <property type="term" value="C:membrane"/>
    <property type="evidence" value="ECO:0007669"/>
    <property type="project" value="UniProtKB-SubCell"/>
</dbReference>
<evidence type="ECO:0000256" key="6">
    <source>
        <dbReference type="SAM" id="MobiDB-lite"/>
    </source>
</evidence>
<dbReference type="PROSITE" id="PS51384">
    <property type="entry name" value="FAD_FR"/>
    <property type="match status" value="1"/>
</dbReference>
<dbReference type="InterPro" id="IPR050369">
    <property type="entry name" value="RBOH/FRE"/>
</dbReference>
<dbReference type="PANTHER" id="PTHR11972">
    <property type="entry name" value="NADPH OXIDASE"/>
    <property type="match status" value="1"/>
</dbReference>
<organism evidence="9 10">
    <name type="scientific">Phytophthora oleae</name>
    <dbReference type="NCBI Taxonomy" id="2107226"/>
    <lineage>
        <taxon>Eukaryota</taxon>
        <taxon>Sar</taxon>
        <taxon>Stramenopiles</taxon>
        <taxon>Oomycota</taxon>
        <taxon>Peronosporomycetes</taxon>
        <taxon>Peronosporales</taxon>
        <taxon>Peronosporaceae</taxon>
        <taxon>Phytophthora</taxon>
    </lineage>
</organism>
<name>A0ABD3FAR8_9STRA</name>
<dbReference type="Pfam" id="PF08022">
    <property type="entry name" value="FAD_binding_8"/>
    <property type="match status" value="1"/>
</dbReference>
<dbReference type="PANTHER" id="PTHR11972:SF55">
    <property type="entry name" value="FERRIC REDUCTASE"/>
    <property type="match status" value="1"/>
</dbReference>
<keyword evidence="3 7" id="KW-1133">Transmembrane helix</keyword>
<keyword evidence="5 7" id="KW-0472">Membrane</keyword>
<evidence type="ECO:0000259" key="8">
    <source>
        <dbReference type="PROSITE" id="PS51384"/>
    </source>
</evidence>
<dbReference type="AlphaFoldDB" id="A0ABD3FAR8"/>
<feature type="transmembrane region" description="Helical" evidence="7">
    <location>
        <begin position="234"/>
        <end position="262"/>
    </location>
</feature>
<comment type="subcellular location">
    <subcellularLocation>
        <location evidence="1">Membrane</location>
        <topology evidence="1">Multi-pass membrane protein</topology>
    </subcellularLocation>
</comment>
<dbReference type="SFLD" id="SFLDS00052">
    <property type="entry name" value="Ferric_Reductase_Domain"/>
    <property type="match status" value="1"/>
</dbReference>
<evidence type="ECO:0000313" key="9">
    <source>
        <dbReference type="EMBL" id="KAL3663374.1"/>
    </source>
</evidence>
<dbReference type="GO" id="GO:0016491">
    <property type="term" value="F:oxidoreductase activity"/>
    <property type="evidence" value="ECO:0007669"/>
    <property type="project" value="UniProtKB-KW"/>
</dbReference>
<feature type="region of interest" description="Disordered" evidence="6">
    <location>
        <begin position="26"/>
        <end position="57"/>
    </location>
</feature>
<protein>
    <recommendedName>
        <fullName evidence="8">FAD-binding FR-type domain-containing protein</fullName>
    </recommendedName>
</protein>
<keyword evidence="10" id="KW-1185">Reference proteome</keyword>
<evidence type="ECO:0000256" key="1">
    <source>
        <dbReference type="ARBA" id="ARBA00004141"/>
    </source>
</evidence>
<evidence type="ECO:0000256" key="4">
    <source>
        <dbReference type="ARBA" id="ARBA00023002"/>
    </source>
</evidence>
<evidence type="ECO:0000256" key="3">
    <source>
        <dbReference type="ARBA" id="ARBA00022989"/>
    </source>
</evidence>
<feature type="transmembrane region" description="Helical" evidence="7">
    <location>
        <begin position="104"/>
        <end position="122"/>
    </location>
</feature>
<feature type="transmembrane region" description="Helical" evidence="7">
    <location>
        <begin position="200"/>
        <end position="222"/>
    </location>
</feature>
<gene>
    <name evidence="9" type="ORF">V7S43_011779</name>
</gene>
<feature type="domain" description="FAD-binding FR-type" evidence="8">
    <location>
        <begin position="296"/>
        <end position="408"/>
    </location>
</feature>
<dbReference type="InterPro" id="IPR017938">
    <property type="entry name" value="Riboflavin_synthase-like_b-brl"/>
</dbReference>
<dbReference type="InterPro" id="IPR039261">
    <property type="entry name" value="FNR_nucleotide-bd"/>
</dbReference>
<feature type="transmembrane region" description="Helical" evidence="7">
    <location>
        <begin position="169"/>
        <end position="188"/>
    </location>
</feature>
<dbReference type="Pfam" id="PF01794">
    <property type="entry name" value="Ferric_reduct"/>
    <property type="match status" value="1"/>
</dbReference>
<dbReference type="Proteomes" id="UP001632037">
    <property type="component" value="Unassembled WGS sequence"/>
</dbReference>
<dbReference type="InterPro" id="IPR017927">
    <property type="entry name" value="FAD-bd_FR_type"/>
</dbReference>
<dbReference type="SUPFAM" id="SSF52343">
    <property type="entry name" value="Ferredoxin reductase-like, C-terminal NADP-linked domain"/>
    <property type="match status" value="1"/>
</dbReference>
<dbReference type="Pfam" id="PF08030">
    <property type="entry name" value="NAD_binding_6"/>
    <property type="match status" value="2"/>
</dbReference>
<keyword evidence="2 7" id="KW-0812">Transmembrane</keyword>
<dbReference type="SFLD" id="SFLDG01168">
    <property type="entry name" value="Ferric_reductase_subgroup_(FRE"/>
    <property type="match status" value="1"/>
</dbReference>
<evidence type="ECO:0000256" key="2">
    <source>
        <dbReference type="ARBA" id="ARBA00022692"/>
    </source>
</evidence>
<dbReference type="EMBL" id="JBIMZQ010000028">
    <property type="protein sequence ID" value="KAL3663374.1"/>
    <property type="molecule type" value="Genomic_DNA"/>
</dbReference>
<dbReference type="InterPro" id="IPR013112">
    <property type="entry name" value="FAD-bd_8"/>
</dbReference>